<organism evidence="2 3">
    <name type="scientific">Leersia perrieri</name>
    <dbReference type="NCBI Taxonomy" id="77586"/>
    <lineage>
        <taxon>Eukaryota</taxon>
        <taxon>Viridiplantae</taxon>
        <taxon>Streptophyta</taxon>
        <taxon>Embryophyta</taxon>
        <taxon>Tracheophyta</taxon>
        <taxon>Spermatophyta</taxon>
        <taxon>Magnoliopsida</taxon>
        <taxon>Liliopsida</taxon>
        <taxon>Poales</taxon>
        <taxon>Poaceae</taxon>
        <taxon>BOP clade</taxon>
        <taxon>Oryzoideae</taxon>
        <taxon>Oryzeae</taxon>
        <taxon>Oryzinae</taxon>
        <taxon>Leersia</taxon>
    </lineage>
</organism>
<evidence type="ECO:0000313" key="3">
    <source>
        <dbReference type="Proteomes" id="UP000032180"/>
    </source>
</evidence>
<protein>
    <submittedName>
        <fullName evidence="2">Uncharacterized protein</fullName>
    </submittedName>
</protein>
<feature type="region of interest" description="Disordered" evidence="1">
    <location>
        <begin position="27"/>
        <end position="60"/>
    </location>
</feature>
<reference evidence="3" key="2">
    <citation type="submission" date="2013-12" db="EMBL/GenBank/DDBJ databases">
        <authorList>
            <person name="Yu Y."/>
            <person name="Lee S."/>
            <person name="de Baynast K."/>
            <person name="Wissotski M."/>
            <person name="Liu L."/>
            <person name="Talag J."/>
            <person name="Goicoechea J."/>
            <person name="Angelova A."/>
            <person name="Jetty R."/>
            <person name="Kudrna D."/>
            <person name="Golser W."/>
            <person name="Rivera L."/>
            <person name="Zhang J."/>
            <person name="Wing R."/>
        </authorList>
    </citation>
    <scope>NUCLEOTIDE SEQUENCE</scope>
</reference>
<accession>A0A0D9XK74</accession>
<sequence>MAPWILLDGLPAATSRHARPSVTITYGFTTLGPNSREREEGMGRRDQGKRRHQEAAEEDGRLAAASAQLGFWGRRKPSRYLHRPLVRWTAEKQAGPDEPARAEITCIPARRHRLGLAQKGTDASPHQPLCCRA</sequence>
<feature type="compositionally biased region" description="Basic and acidic residues" evidence="1">
    <location>
        <begin position="35"/>
        <end position="46"/>
    </location>
</feature>
<reference evidence="2 3" key="1">
    <citation type="submission" date="2012-08" db="EMBL/GenBank/DDBJ databases">
        <title>Oryza genome evolution.</title>
        <authorList>
            <person name="Wing R.A."/>
        </authorList>
    </citation>
    <scope>NUCLEOTIDE SEQUENCE</scope>
</reference>
<dbReference type="HOGENOM" id="CLU_1909683_0_0_1"/>
<evidence type="ECO:0000256" key="1">
    <source>
        <dbReference type="SAM" id="MobiDB-lite"/>
    </source>
</evidence>
<dbReference type="Proteomes" id="UP000032180">
    <property type="component" value="Chromosome 10"/>
</dbReference>
<evidence type="ECO:0000313" key="2">
    <source>
        <dbReference type="EnsemblPlants" id="LPERR10G08600.1"/>
    </source>
</evidence>
<proteinExistence type="predicted"/>
<keyword evidence="3" id="KW-1185">Reference proteome</keyword>
<dbReference type="AlphaFoldDB" id="A0A0D9XK74"/>
<dbReference type="Gramene" id="LPERR10G08600.1">
    <property type="protein sequence ID" value="LPERR10G08600.1"/>
    <property type="gene ID" value="LPERR10G08600"/>
</dbReference>
<dbReference type="EnsemblPlants" id="LPERR10G08600.1">
    <property type="protein sequence ID" value="LPERR10G08600.1"/>
    <property type="gene ID" value="LPERR10G08600"/>
</dbReference>
<name>A0A0D9XK74_9ORYZ</name>
<reference evidence="2" key="3">
    <citation type="submission" date="2015-04" db="UniProtKB">
        <authorList>
            <consortium name="EnsemblPlants"/>
        </authorList>
    </citation>
    <scope>IDENTIFICATION</scope>
</reference>